<feature type="signal peptide" evidence="2">
    <location>
        <begin position="1"/>
        <end position="17"/>
    </location>
</feature>
<keyword evidence="1 2" id="KW-0732">Signal</keyword>
<dbReference type="InterPro" id="IPR018466">
    <property type="entry name" value="Kre9/Knh1-like_N"/>
</dbReference>
<proteinExistence type="predicted"/>
<dbReference type="Proteomes" id="UP000279259">
    <property type="component" value="Unassembled WGS sequence"/>
</dbReference>
<name>A0A427YRP1_9TREE</name>
<evidence type="ECO:0000256" key="1">
    <source>
        <dbReference type="ARBA" id="ARBA00022729"/>
    </source>
</evidence>
<dbReference type="Pfam" id="PF10342">
    <property type="entry name" value="Kre9_KNH"/>
    <property type="match status" value="1"/>
</dbReference>
<reference evidence="4 5" key="1">
    <citation type="submission" date="2018-11" db="EMBL/GenBank/DDBJ databases">
        <title>Genome sequence of Saitozyma podzolica DSM 27192.</title>
        <authorList>
            <person name="Aliyu H."/>
            <person name="Gorte O."/>
            <person name="Ochsenreither K."/>
        </authorList>
    </citation>
    <scope>NUCLEOTIDE SEQUENCE [LARGE SCALE GENOMIC DNA]</scope>
    <source>
        <strain evidence="4 5">DSM 27192</strain>
    </source>
</reference>
<evidence type="ECO:0000313" key="4">
    <source>
        <dbReference type="EMBL" id="RSH93719.1"/>
    </source>
</evidence>
<feature type="chain" id="PRO_5019534515" description="Yeast cell wall synthesis Kre9/Knh1-like N-terminal domain-containing protein" evidence="2">
    <location>
        <begin position="18"/>
        <end position="113"/>
    </location>
</feature>
<dbReference type="AlphaFoldDB" id="A0A427YRP1"/>
<feature type="domain" description="Yeast cell wall synthesis Kre9/Knh1-like N-terminal" evidence="3">
    <location>
        <begin position="24"/>
        <end position="110"/>
    </location>
</feature>
<dbReference type="OrthoDB" id="10276695at2759"/>
<evidence type="ECO:0000259" key="3">
    <source>
        <dbReference type="Pfam" id="PF10342"/>
    </source>
</evidence>
<protein>
    <recommendedName>
        <fullName evidence="3">Yeast cell wall synthesis Kre9/Knh1-like N-terminal domain-containing protein</fullName>
    </recommendedName>
</protein>
<sequence>MLLLALVLSCFAALAQATLSLTFPTNSSGWTSLIGPNQISWTTDAPANFTINLVAPESPDYSLGLAYYINGDSGSFYFTSATPMEAASGYVINLVWENGTTATSSQQFGVTSG</sequence>
<evidence type="ECO:0000313" key="5">
    <source>
        <dbReference type="Proteomes" id="UP000279259"/>
    </source>
</evidence>
<comment type="caution">
    <text evidence="4">The sequence shown here is derived from an EMBL/GenBank/DDBJ whole genome shotgun (WGS) entry which is preliminary data.</text>
</comment>
<organism evidence="4 5">
    <name type="scientific">Saitozyma podzolica</name>
    <dbReference type="NCBI Taxonomy" id="1890683"/>
    <lineage>
        <taxon>Eukaryota</taxon>
        <taxon>Fungi</taxon>
        <taxon>Dikarya</taxon>
        <taxon>Basidiomycota</taxon>
        <taxon>Agaricomycotina</taxon>
        <taxon>Tremellomycetes</taxon>
        <taxon>Tremellales</taxon>
        <taxon>Trimorphomycetaceae</taxon>
        <taxon>Saitozyma</taxon>
    </lineage>
</organism>
<dbReference type="EMBL" id="RSCD01000003">
    <property type="protein sequence ID" value="RSH93719.1"/>
    <property type="molecule type" value="Genomic_DNA"/>
</dbReference>
<keyword evidence="5" id="KW-1185">Reference proteome</keyword>
<gene>
    <name evidence="4" type="ORF">EHS25_006366</name>
</gene>
<accession>A0A427YRP1</accession>
<evidence type="ECO:0000256" key="2">
    <source>
        <dbReference type="SAM" id="SignalP"/>
    </source>
</evidence>